<proteinExistence type="predicted"/>
<keyword evidence="3" id="KW-1185">Reference proteome</keyword>
<evidence type="ECO:0000256" key="1">
    <source>
        <dbReference type="SAM" id="MobiDB-lite"/>
    </source>
</evidence>
<comment type="caution">
    <text evidence="2">The sequence shown here is derived from an EMBL/GenBank/DDBJ whole genome shotgun (WGS) entry which is preliminary data.</text>
</comment>
<sequence length="121" mass="14183">MVEDMFELFDCEALIAQVEIRPGLYDFQLKEYSNKNIKGKLWPEMCEAGHHYIHTNKQARSPSVIIVSNHCHLASDNLLGVRESAGHGVWKQRWSDKWSKPQTKPDYHPNTFPDNIRRSRY</sequence>
<gene>
    <name evidence="2" type="ORF">E2C01_000821</name>
</gene>
<feature type="region of interest" description="Disordered" evidence="1">
    <location>
        <begin position="96"/>
        <end position="121"/>
    </location>
</feature>
<reference evidence="2 3" key="1">
    <citation type="submission" date="2019-05" db="EMBL/GenBank/DDBJ databases">
        <title>Another draft genome of Portunus trituberculatus and its Hox gene families provides insights of decapod evolution.</title>
        <authorList>
            <person name="Jeong J.-H."/>
            <person name="Song I."/>
            <person name="Kim S."/>
            <person name="Choi T."/>
            <person name="Kim D."/>
            <person name="Ryu S."/>
            <person name="Kim W."/>
        </authorList>
    </citation>
    <scope>NUCLEOTIDE SEQUENCE [LARGE SCALE GENOMIC DNA]</scope>
    <source>
        <tissue evidence="2">Muscle</tissue>
    </source>
</reference>
<dbReference type="EMBL" id="VSRR010000022">
    <property type="protein sequence ID" value="MPC08244.1"/>
    <property type="molecule type" value="Genomic_DNA"/>
</dbReference>
<dbReference type="AlphaFoldDB" id="A0A5B7CHM4"/>
<dbReference type="Proteomes" id="UP000324222">
    <property type="component" value="Unassembled WGS sequence"/>
</dbReference>
<name>A0A5B7CHM4_PORTR</name>
<organism evidence="2 3">
    <name type="scientific">Portunus trituberculatus</name>
    <name type="common">Swimming crab</name>
    <name type="synonym">Neptunus trituberculatus</name>
    <dbReference type="NCBI Taxonomy" id="210409"/>
    <lineage>
        <taxon>Eukaryota</taxon>
        <taxon>Metazoa</taxon>
        <taxon>Ecdysozoa</taxon>
        <taxon>Arthropoda</taxon>
        <taxon>Crustacea</taxon>
        <taxon>Multicrustacea</taxon>
        <taxon>Malacostraca</taxon>
        <taxon>Eumalacostraca</taxon>
        <taxon>Eucarida</taxon>
        <taxon>Decapoda</taxon>
        <taxon>Pleocyemata</taxon>
        <taxon>Brachyura</taxon>
        <taxon>Eubrachyura</taxon>
        <taxon>Portunoidea</taxon>
        <taxon>Portunidae</taxon>
        <taxon>Portuninae</taxon>
        <taxon>Portunus</taxon>
    </lineage>
</organism>
<protein>
    <submittedName>
        <fullName evidence="2">Uncharacterized protein</fullName>
    </submittedName>
</protein>
<feature type="compositionally biased region" description="Basic and acidic residues" evidence="1">
    <location>
        <begin position="96"/>
        <end position="107"/>
    </location>
</feature>
<evidence type="ECO:0000313" key="3">
    <source>
        <dbReference type="Proteomes" id="UP000324222"/>
    </source>
</evidence>
<accession>A0A5B7CHM4</accession>
<evidence type="ECO:0000313" key="2">
    <source>
        <dbReference type="EMBL" id="MPC08244.1"/>
    </source>
</evidence>